<keyword evidence="12" id="KW-0519">Myristate</keyword>
<evidence type="ECO:0000256" key="6">
    <source>
        <dbReference type="ARBA" id="ARBA00012513"/>
    </source>
</evidence>
<gene>
    <name evidence="36" type="ORF">GNI_133390</name>
</gene>
<dbReference type="GO" id="GO:0020002">
    <property type="term" value="C:host cell plasma membrane"/>
    <property type="evidence" value="ECO:0007669"/>
    <property type="project" value="UniProtKB-SubCell"/>
</dbReference>
<dbReference type="Gene3D" id="1.10.238.10">
    <property type="entry name" value="EF-hand"/>
    <property type="match status" value="2"/>
</dbReference>
<evidence type="ECO:0000256" key="27">
    <source>
        <dbReference type="ARBA" id="ARBA00047899"/>
    </source>
</evidence>
<feature type="domain" description="EF-hand" evidence="35">
    <location>
        <begin position="524"/>
        <end position="557"/>
    </location>
</feature>
<evidence type="ECO:0000259" key="35">
    <source>
        <dbReference type="PROSITE" id="PS50222"/>
    </source>
</evidence>
<evidence type="ECO:0000259" key="34">
    <source>
        <dbReference type="PROSITE" id="PS50011"/>
    </source>
</evidence>
<feature type="binding site" evidence="32">
    <location>
        <position position="134"/>
    </location>
    <ligand>
        <name>ATP</name>
        <dbReference type="ChEBI" id="CHEBI:30616"/>
    </ligand>
</feature>
<keyword evidence="17" id="KW-0106">Calcium</keyword>
<dbReference type="SUPFAM" id="SSF56112">
    <property type="entry name" value="Protein kinase-like (PK-like)"/>
    <property type="match status" value="1"/>
</dbReference>
<proteinExistence type="inferred from homology"/>
<evidence type="ECO:0000256" key="24">
    <source>
        <dbReference type="ARBA" id="ARBA00023273"/>
    </source>
</evidence>
<keyword evidence="37" id="KW-1185">Reference proteome</keyword>
<organism evidence="36 37">
    <name type="scientific">Gregarina niphandrodes</name>
    <name type="common">Septate eugregarine</name>
    <dbReference type="NCBI Taxonomy" id="110365"/>
    <lineage>
        <taxon>Eukaryota</taxon>
        <taxon>Sar</taxon>
        <taxon>Alveolata</taxon>
        <taxon>Apicomplexa</taxon>
        <taxon>Conoidasida</taxon>
        <taxon>Gregarinasina</taxon>
        <taxon>Eugregarinorida</taxon>
        <taxon>Gregarinidae</taxon>
        <taxon>Gregarina</taxon>
    </lineage>
</organism>
<evidence type="ECO:0000313" key="37">
    <source>
        <dbReference type="Proteomes" id="UP000019763"/>
    </source>
</evidence>
<keyword evidence="7" id="KW-1003">Cell membrane</keyword>
<dbReference type="Proteomes" id="UP000019763">
    <property type="component" value="Unassembled WGS sequence"/>
</dbReference>
<comment type="cofactor">
    <cofactor evidence="1">
        <name>Mg(2+)</name>
        <dbReference type="ChEBI" id="CHEBI:18420"/>
    </cofactor>
</comment>
<evidence type="ECO:0000256" key="4">
    <source>
        <dbReference type="ARBA" id="ARBA00004425"/>
    </source>
</evidence>
<keyword evidence="24" id="KW-0966">Cell projection</keyword>
<keyword evidence="13" id="KW-0479">Metal-binding</keyword>
<dbReference type="RefSeq" id="XP_011132280.1">
    <property type="nucleotide sequence ID" value="XM_011133978.1"/>
</dbReference>
<evidence type="ECO:0000256" key="9">
    <source>
        <dbReference type="ARBA" id="ARBA00022527"/>
    </source>
</evidence>
<dbReference type="InterPro" id="IPR050205">
    <property type="entry name" value="CDPK_Ser/Thr_kinases"/>
</dbReference>
<dbReference type="VEuPathDB" id="CryptoDB:GNI_133390"/>
<dbReference type="EC" id="2.7.11.1" evidence="6"/>
<keyword evidence="22" id="KW-0472">Membrane</keyword>
<dbReference type="GO" id="GO:0004674">
    <property type="term" value="F:protein serine/threonine kinase activity"/>
    <property type="evidence" value="ECO:0007669"/>
    <property type="project" value="UniProtKB-KW"/>
</dbReference>
<feature type="domain" description="Protein kinase" evidence="34">
    <location>
        <begin position="101"/>
        <end position="357"/>
    </location>
</feature>
<dbReference type="GO" id="GO:0005886">
    <property type="term" value="C:plasma membrane"/>
    <property type="evidence" value="ECO:0007669"/>
    <property type="project" value="UniProtKB-SubCell"/>
</dbReference>
<evidence type="ECO:0000256" key="8">
    <source>
        <dbReference type="ARBA" id="ARBA00022511"/>
    </source>
</evidence>
<comment type="catalytic activity">
    <reaction evidence="28">
        <text>L-seryl-[protein] + ATP = O-phospho-L-seryl-[protein] + ADP + H(+)</text>
        <dbReference type="Rhea" id="RHEA:17989"/>
        <dbReference type="Rhea" id="RHEA-COMP:9863"/>
        <dbReference type="Rhea" id="RHEA-COMP:11604"/>
        <dbReference type="ChEBI" id="CHEBI:15378"/>
        <dbReference type="ChEBI" id="CHEBI:29999"/>
        <dbReference type="ChEBI" id="CHEBI:30616"/>
        <dbReference type="ChEBI" id="CHEBI:83421"/>
        <dbReference type="ChEBI" id="CHEBI:456216"/>
        <dbReference type="EC" id="2.7.11.1"/>
    </reaction>
</comment>
<dbReference type="InterPro" id="IPR000719">
    <property type="entry name" value="Prot_kinase_dom"/>
</dbReference>
<reference evidence="36" key="1">
    <citation type="submission" date="2013-12" db="EMBL/GenBank/DDBJ databases">
        <authorList>
            <person name="Omoto C.K."/>
            <person name="Sibley D."/>
            <person name="Venepally P."/>
            <person name="Hadjithomas M."/>
            <person name="Karamycheva S."/>
            <person name="Brunk B."/>
            <person name="Roos D."/>
            <person name="Caler E."/>
            <person name="Lorenzi H."/>
        </authorList>
    </citation>
    <scope>NUCLEOTIDE SEQUENCE</scope>
</reference>
<keyword evidence="20" id="KW-1043">Host membrane</keyword>
<evidence type="ECO:0000256" key="32">
    <source>
        <dbReference type="PROSITE-ProRule" id="PRU10141"/>
    </source>
</evidence>
<evidence type="ECO:0000256" key="12">
    <source>
        <dbReference type="ARBA" id="ARBA00022707"/>
    </source>
</evidence>
<evidence type="ECO:0000256" key="31">
    <source>
        <dbReference type="ARBA" id="ARBA00068067"/>
    </source>
</evidence>
<keyword evidence="10" id="KW-0597">Phosphoprotein</keyword>
<evidence type="ECO:0000256" key="17">
    <source>
        <dbReference type="ARBA" id="ARBA00022837"/>
    </source>
</evidence>
<dbReference type="GeneID" id="22914702"/>
<evidence type="ECO:0000256" key="7">
    <source>
        <dbReference type="ARBA" id="ARBA00022475"/>
    </source>
</evidence>
<dbReference type="GO" id="GO:0031514">
    <property type="term" value="C:motile cilium"/>
    <property type="evidence" value="ECO:0007669"/>
    <property type="project" value="UniProtKB-SubCell"/>
</dbReference>
<dbReference type="InterPro" id="IPR011992">
    <property type="entry name" value="EF-hand-dom_pair"/>
</dbReference>
<dbReference type="InterPro" id="IPR017441">
    <property type="entry name" value="Protein_kinase_ATP_BS"/>
</dbReference>
<evidence type="ECO:0000256" key="10">
    <source>
        <dbReference type="ARBA" id="ARBA00022553"/>
    </source>
</evidence>
<keyword evidence="8" id="KW-1032">Host cell membrane</keyword>
<evidence type="ECO:0000256" key="29">
    <source>
        <dbReference type="ARBA" id="ARBA00056933"/>
    </source>
</evidence>
<keyword evidence="18 32" id="KW-0067">ATP-binding</keyword>
<keyword evidence="25" id="KW-0449">Lipoprotein</keyword>
<evidence type="ECO:0000256" key="25">
    <source>
        <dbReference type="ARBA" id="ARBA00023288"/>
    </source>
</evidence>
<feature type="domain" description="EF-hand" evidence="35">
    <location>
        <begin position="456"/>
        <end position="491"/>
    </location>
</feature>
<keyword evidence="21" id="KW-0969">Cilium</keyword>
<comment type="similarity">
    <text evidence="26">Belongs to the protein kinase superfamily. Ser/Thr protein kinase family. CDPK subfamily.</text>
</comment>
<dbReference type="PROSITE" id="PS50222">
    <property type="entry name" value="EF_HAND_2"/>
    <property type="match status" value="4"/>
</dbReference>
<accession>A0A023B173</accession>
<evidence type="ECO:0000256" key="13">
    <source>
        <dbReference type="ARBA" id="ARBA00022723"/>
    </source>
</evidence>
<evidence type="ECO:0000256" key="30">
    <source>
        <dbReference type="ARBA" id="ARBA00060437"/>
    </source>
</evidence>
<evidence type="ECO:0000256" key="19">
    <source>
        <dbReference type="ARBA" id="ARBA00022846"/>
    </source>
</evidence>
<evidence type="ECO:0000313" key="36">
    <source>
        <dbReference type="EMBL" id="EZG46771.1"/>
    </source>
</evidence>
<evidence type="ECO:0000256" key="14">
    <source>
        <dbReference type="ARBA" id="ARBA00022737"/>
    </source>
</evidence>
<feature type="region of interest" description="Disordered" evidence="33">
    <location>
        <begin position="1"/>
        <end position="87"/>
    </location>
</feature>
<dbReference type="FunFam" id="1.10.510.10:FF:000398">
    <property type="entry name" value="Calcium-dependent protein kinase 1"/>
    <property type="match status" value="1"/>
</dbReference>
<dbReference type="OMA" id="ICDHKTP"/>
<dbReference type="CDD" id="cd05117">
    <property type="entry name" value="STKc_CAMK"/>
    <property type="match status" value="1"/>
</dbReference>
<dbReference type="eggNOG" id="KOG0032">
    <property type="taxonomic scope" value="Eukaryota"/>
</dbReference>
<dbReference type="Gene3D" id="1.10.510.10">
    <property type="entry name" value="Transferase(Phosphotransferase) domain 1"/>
    <property type="match status" value="1"/>
</dbReference>
<evidence type="ECO:0000256" key="20">
    <source>
        <dbReference type="ARBA" id="ARBA00022870"/>
    </source>
</evidence>
<dbReference type="PANTHER" id="PTHR24349">
    <property type="entry name" value="SERINE/THREONINE-PROTEIN KINASE"/>
    <property type="match status" value="1"/>
</dbReference>
<dbReference type="FunFam" id="3.30.200.20:FF:000315">
    <property type="entry name" value="Calcium-dependent protein kinase 3"/>
    <property type="match status" value="1"/>
</dbReference>
<dbReference type="EMBL" id="AFNH02000991">
    <property type="protein sequence ID" value="EZG46771.1"/>
    <property type="molecule type" value="Genomic_DNA"/>
</dbReference>
<dbReference type="CDD" id="cd00051">
    <property type="entry name" value="EFh"/>
    <property type="match status" value="1"/>
</dbReference>
<keyword evidence="14" id="KW-0677">Repeat</keyword>
<feature type="domain" description="EF-hand" evidence="35">
    <location>
        <begin position="492"/>
        <end position="521"/>
    </location>
</feature>
<dbReference type="OrthoDB" id="40902at2759"/>
<evidence type="ECO:0000256" key="22">
    <source>
        <dbReference type="ARBA" id="ARBA00023136"/>
    </source>
</evidence>
<evidence type="ECO:0000256" key="15">
    <source>
        <dbReference type="ARBA" id="ARBA00022741"/>
    </source>
</evidence>
<dbReference type="Pfam" id="PF13499">
    <property type="entry name" value="EF-hand_7"/>
    <property type="match status" value="2"/>
</dbReference>
<dbReference type="InterPro" id="IPR002048">
    <property type="entry name" value="EF_hand_dom"/>
</dbReference>
<dbReference type="GO" id="GO:0005524">
    <property type="term" value="F:ATP binding"/>
    <property type="evidence" value="ECO:0007669"/>
    <property type="project" value="UniProtKB-UniRule"/>
</dbReference>
<name>A0A023B173_GRENI</name>
<evidence type="ECO:0000256" key="21">
    <source>
        <dbReference type="ARBA" id="ARBA00023069"/>
    </source>
</evidence>
<dbReference type="PROSITE" id="PS00108">
    <property type="entry name" value="PROTEIN_KINASE_ST"/>
    <property type="match status" value="1"/>
</dbReference>
<evidence type="ECO:0000256" key="23">
    <source>
        <dbReference type="ARBA" id="ARBA00023139"/>
    </source>
</evidence>
<dbReference type="PROSITE" id="PS50011">
    <property type="entry name" value="PROTEIN_KINASE_DOM"/>
    <property type="match status" value="1"/>
</dbReference>
<sequence length="557" mass="62427">MGEIGVMDVTEAKGGIKASSNSSPPPPPANTVEVPMKQTAAGPAAAQQKVTPPRRKSNEGMSGSSGQKMTPATQTSASSGNRAIDPGMFIHPQRGTLVERYHRERKLGSGAYGEVWLCRDRQTNAERAIKFIKKSSVSPGAGGSLLDEVEVVKSLDHPNIMKLYEFFGDKKYYYLVMECYKGGELFDEIINRQKFGEADAANILRQVLSGVTYLHRHHIVHRDLKPENLLLESKSKDAQIKIVDFGLSSHFDPSRKLMDRLGTAYYIAPEVLRKKYDEKCDVWSCGVILYILLCGYPPFGGASDQEILRRVEKGKFSFDPAEWSQISSDVKELIRQMLEYDPAKRISAEEALGHRWIRKWTTESKTTSNDPPGLFNALSNMRKFRASQKLASAALLFMGSKLTTMEETKELLRIFQQLDTNDDGQLDRQELIAGYRELMKLKKGSDEELENLSDEQIEEEVDNILASVDFDKNGYIEYSEFVTVAMDKKVLLSKGRLRAAFNLFDVDGSGTIAADELKRILVDVDDQQWAQIIGEVDTNGDGEVDFDEFVAMMQKLV</sequence>
<dbReference type="InterPro" id="IPR008271">
    <property type="entry name" value="Ser/Thr_kinase_AS"/>
</dbReference>
<dbReference type="PROSITE" id="PS00107">
    <property type="entry name" value="PROTEIN_KINASE_ATP"/>
    <property type="match status" value="1"/>
</dbReference>
<feature type="compositionally biased region" description="Polar residues" evidence="33">
    <location>
        <begin position="59"/>
        <end position="81"/>
    </location>
</feature>
<dbReference type="GO" id="GO:0020005">
    <property type="term" value="C:symbiont-containing vacuole membrane"/>
    <property type="evidence" value="ECO:0007669"/>
    <property type="project" value="UniProtKB-SubCell"/>
</dbReference>
<dbReference type="InterPro" id="IPR018247">
    <property type="entry name" value="EF_Hand_1_Ca_BS"/>
</dbReference>
<keyword evidence="15 32" id="KW-0547">Nucleotide-binding</keyword>
<evidence type="ECO:0000256" key="18">
    <source>
        <dbReference type="ARBA" id="ARBA00022840"/>
    </source>
</evidence>
<keyword evidence="9" id="KW-0723">Serine/threonine-protein kinase</keyword>
<dbReference type="SUPFAM" id="SSF47473">
    <property type="entry name" value="EF-hand"/>
    <property type="match status" value="1"/>
</dbReference>
<dbReference type="AlphaFoldDB" id="A0A023B173"/>
<comment type="subcellular location">
    <subcellularLocation>
        <location evidence="3">Cell membrane</location>
        <topology evidence="3">Lipid-anchor</topology>
        <orientation evidence="3">Cytoplasmic side</orientation>
    </subcellularLocation>
    <subcellularLocation>
        <location evidence="2">Cell projection</location>
        <location evidence="2">Cilium</location>
        <location evidence="2">Flagellum</location>
    </subcellularLocation>
    <subcellularLocation>
        <location evidence="4">Host cell membrane</location>
        <topology evidence="4">Lipid-anchor</topology>
    </subcellularLocation>
    <subcellularLocation>
        <location evidence="30">Parasitophorous vacuole membrane</location>
        <topology evidence="30">Lipid-anchor</topology>
    </subcellularLocation>
</comment>
<evidence type="ECO:0000256" key="2">
    <source>
        <dbReference type="ARBA" id="ARBA00004230"/>
    </source>
</evidence>
<evidence type="ECO:0000256" key="11">
    <source>
        <dbReference type="ARBA" id="ARBA00022679"/>
    </source>
</evidence>
<evidence type="ECO:0000256" key="16">
    <source>
        <dbReference type="ARBA" id="ARBA00022777"/>
    </source>
</evidence>
<dbReference type="Gene3D" id="3.30.200.20">
    <property type="entry name" value="Phosphorylase Kinase, domain 1"/>
    <property type="match status" value="1"/>
</dbReference>
<dbReference type="SMART" id="SM00220">
    <property type="entry name" value="S_TKc"/>
    <property type="match status" value="1"/>
</dbReference>
<evidence type="ECO:0000256" key="26">
    <source>
        <dbReference type="ARBA" id="ARBA00024334"/>
    </source>
</evidence>
<keyword evidence="19" id="KW-0282">Flagellum</keyword>
<protein>
    <recommendedName>
        <fullName evidence="31">Calcium-dependent protein kinase 1</fullName>
        <ecNumber evidence="6">2.7.11.1</ecNumber>
    </recommendedName>
</protein>
<evidence type="ECO:0000256" key="33">
    <source>
        <dbReference type="SAM" id="MobiDB-lite"/>
    </source>
</evidence>
<comment type="caution">
    <text evidence="36">The sequence shown here is derived from an EMBL/GenBank/DDBJ whole genome shotgun (WGS) entry which is preliminary data.</text>
</comment>
<evidence type="ECO:0000256" key="3">
    <source>
        <dbReference type="ARBA" id="ARBA00004342"/>
    </source>
</evidence>
<keyword evidence="16 36" id="KW-0418">Kinase</keyword>
<evidence type="ECO:0000256" key="5">
    <source>
        <dbReference type="ARBA" id="ARBA00011245"/>
    </source>
</evidence>
<evidence type="ECO:0000256" key="1">
    <source>
        <dbReference type="ARBA" id="ARBA00001946"/>
    </source>
</evidence>
<comment type="catalytic activity">
    <reaction evidence="27">
        <text>L-threonyl-[protein] + ATP = O-phospho-L-threonyl-[protein] + ADP + H(+)</text>
        <dbReference type="Rhea" id="RHEA:46608"/>
        <dbReference type="Rhea" id="RHEA-COMP:11060"/>
        <dbReference type="Rhea" id="RHEA-COMP:11605"/>
        <dbReference type="ChEBI" id="CHEBI:15378"/>
        <dbReference type="ChEBI" id="CHEBI:30013"/>
        <dbReference type="ChEBI" id="CHEBI:30616"/>
        <dbReference type="ChEBI" id="CHEBI:61977"/>
        <dbReference type="ChEBI" id="CHEBI:456216"/>
        <dbReference type="EC" id="2.7.11.1"/>
    </reaction>
</comment>
<dbReference type="FunFam" id="1.10.238.10:FF:000003">
    <property type="entry name" value="Calmodulin A"/>
    <property type="match status" value="1"/>
</dbReference>
<evidence type="ECO:0000256" key="28">
    <source>
        <dbReference type="ARBA" id="ARBA00048679"/>
    </source>
</evidence>
<dbReference type="PROSITE" id="PS00018">
    <property type="entry name" value="EF_HAND_1"/>
    <property type="match status" value="3"/>
</dbReference>
<comment type="function">
    <text evidence="29">Calcium-dependent protein kinase which acts as a sensor and effector of intracellular Ca(2+) levels probably in part downstream of cGMP-activated PKG kinase. During the liver stage, involved in sporozoite motility and thus in sporozoite invasion of host hepatocytes, probably together with CDPK4 and CDPK5. In the mosquito midgut and during the last stage of male gamete exflagellation, may play a role in the rupture of the host erythrocyte membrane. In the mosquito midgut, required for the differentiation of the zygote into the ookinete by promoting the translational activation of a subset of repressed mRNAs; these mRNAs are kept repressed in the zygote by the DOZI- or CITH-containing mRNP complexes. Dispensable during the asexual blood stage.</text>
</comment>
<dbReference type="Pfam" id="PF00069">
    <property type="entry name" value="Pkinase"/>
    <property type="match status" value="1"/>
</dbReference>
<dbReference type="GO" id="GO:0005509">
    <property type="term" value="F:calcium ion binding"/>
    <property type="evidence" value="ECO:0007669"/>
    <property type="project" value="InterPro"/>
</dbReference>
<keyword evidence="11" id="KW-0808">Transferase</keyword>
<comment type="subunit">
    <text evidence="5">Monomer.</text>
</comment>
<feature type="domain" description="EF-hand" evidence="35">
    <location>
        <begin position="406"/>
        <end position="441"/>
    </location>
</feature>
<dbReference type="SMART" id="SM00054">
    <property type="entry name" value="EFh"/>
    <property type="match status" value="4"/>
</dbReference>
<keyword evidence="23" id="KW-0564">Palmitate</keyword>
<dbReference type="InterPro" id="IPR011009">
    <property type="entry name" value="Kinase-like_dom_sf"/>
</dbReference>